<protein>
    <submittedName>
        <fullName evidence="2">Alpha/beta fold hydrolase</fullName>
    </submittedName>
</protein>
<dbReference type="GO" id="GO:0016787">
    <property type="term" value="F:hydrolase activity"/>
    <property type="evidence" value="ECO:0007669"/>
    <property type="project" value="UniProtKB-KW"/>
</dbReference>
<name>A0ABR9GD77_9GAMM</name>
<dbReference type="InterPro" id="IPR053145">
    <property type="entry name" value="AB_hydrolase_Est10"/>
</dbReference>
<reference evidence="2 3" key="1">
    <citation type="submission" date="2020-09" db="EMBL/GenBank/DDBJ databases">
        <title>Dyella sp. 7MK23 isolated from forest soil.</title>
        <authorList>
            <person name="Fu J."/>
        </authorList>
    </citation>
    <scope>NUCLEOTIDE SEQUENCE [LARGE SCALE GENOMIC DNA]</scope>
    <source>
        <strain evidence="2 3">7MK23</strain>
    </source>
</reference>
<comment type="caution">
    <text evidence="2">The sequence shown here is derived from an EMBL/GenBank/DDBJ whole genome shotgun (WGS) entry which is preliminary data.</text>
</comment>
<evidence type="ECO:0000313" key="3">
    <source>
        <dbReference type="Proteomes" id="UP000651010"/>
    </source>
</evidence>
<accession>A0ABR9GD77</accession>
<evidence type="ECO:0000313" key="2">
    <source>
        <dbReference type="EMBL" id="MBE1161975.1"/>
    </source>
</evidence>
<dbReference type="InterPro" id="IPR022742">
    <property type="entry name" value="Hydrolase_4"/>
</dbReference>
<keyword evidence="3" id="KW-1185">Reference proteome</keyword>
<dbReference type="RefSeq" id="WP_192556818.1">
    <property type="nucleotide sequence ID" value="NZ_JACZZA010000011.1"/>
</dbReference>
<proteinExistence type="predicted"/>
<gene>
    <name evidence="2" type="ORF">IGX34_16445</name>
</gene>
<evidence type="ECO:0000259" key="1">
    <source>
        <dbReference type="Pfam" id="PF12146"/>
    </source>
</evidence>
<dbReference type="SUPFAM" id="SSF53474">
    <property type="entry name" value="alpha/beta-Hydrolases"/>
    <property type="match status" value="1"/>
</dbReference>
<sequence>MSARPETEVPFYFGPESALFGLFHASATPARKAVLLCPPLGQDQIRCHRLYRQLAQALAAEGIAVLRFDYYGTGDSAGGSVEMDWQRCLADTAAAANELRARSGVDRVLAFGARLGGSIALASAAQARLAGIVAWDPVLDGRAYVAQLDAMQSALRLDGQRFMVPRKADDVAAQWLGFAISDGFRQQLANLHVDRPAAPMLLLDSLASDAPPSWGGFMIDAAAVRRMESATPWNDPRRLEVAILSHPLIQAVTQHVREAA</sequence>
<dbReference type="Proteomes" id="UP000651010">
    <property type="component" value="Unassembled WGS sequence"/>
</dbReference>
<dbReference type="InterPro" id="IPR029058">
    <property type="entry name" value="AB_hydrolase_fold"/>
</dbReference>
<dbReference type="PANTHER" id="PTHR43265:SF1">
    <property type="entry name" value="ESTERASE ESTD"/>
    <property type="match status" value="1"/>
</dbReference>
<feature type="domain" description="Serine aminopeptidase S33" evidence="1">
    <location>
        <begin position="49"/>
        <end position="152"/>
    </location>
</feature>
<dbReference type="Pfam" id="PF12146">
    <property type="entry name" value="Hydrolase_4"/>
    <property type="match status" value="1"/>
</dbReference>
<keyword evidence="2" id="KW-0378">Hydrolase</keyword>
<dbReference type="PANTHER" id="PTHR43265">
    <property type="entry name" value="ESTERASE ESTD"/>
    <property type="match status" value="1"/>
</dbReference>
<dbReference type="EMBL" id="JACZZA010000011">
    <property type="protein sequence ID" value="MBE1161975.1"/>
    <property type="molecule type" value="Genomic_DNA"/>
</dbReference>
<organism evidence="2 3">
    <name type="scientific">Dyella acidiphila</name>
    <dbReference type="NCBI Taxonomy" id="2775866"/>
    <lineage>
        <taxon>Bacteria</taxon>
        <taxon>Pseudomonadati</taxon>
        <taxon>Pseudomonadota</taxon>
        <taxon>Gammaproteobacteria</taxon>
        <taxon>Lysobacterales</taxon>
        <taxon>Rhodanobacteraceae</taxon>
        <taxon>Dyella</taxon>
    </lineage>
</organism>
<dbReference type="Gene3D" id="3.40.50.1820">
    <property type="entry name" value="alpha/beta hydrolase"/>
    <property type="match status" value="1"/>
</dbReference>